<dbReference type="InterPro" id="IPR052343">
    <property type="entry name" value="Retrotransposon-Effector_Assoc"/>
</dbReference>
<evidence type="ECO:0000313" key="2">
    <source>
        <dbReference type="Proteomes" id="UP000288805"/>
    </source>
</evidence>
<proteinExistence type="predicted"/>
<organism evidence="1 2">
    <name type="scientific">Vitis vinifera</name>
    <name type="common">Grape</name>
    <dbReference type="NCBI Taxonomy" id="29760"/>
    <lineage>
        <taxon>Eukaryota</taxon>
        <taxon>Viridiplantae</taxon>
        <taxon>Streptophyta</taxon>
        <taxon>Embryophyta</taxon>
        <taxon>Tracheophyta</taxon>
        <taxon>Spermatophyta</taxon>
        <taxon>Magnoliopsida</taxon>
        <taxon>eudicotyledons</taxon>
        <taxon>Gunneridae</taxon>
        <taxon>Pentapetalae</taxon>
        <taxon>rosids</taxon>
        <taxon>Vitales</taxon>
        <taxon>Vitaceae</taxon>
        <taxon>Viteae</taxon>
        <taxon>Vitis</taxon>
    </lineage>
</organism>
<evidence type="ECO:0008006" key="3">
    <source>
        <dbReference type="Google" id="ProtNLM"/>
    </source>
</evidence>
<accession>A0A438EGB2</accession>
<sequence length="821" mass="92843">MTASSEVRGGLKGGKCWFAVESKTFEISIEVCEMWKLRSIVLYFQRERERNMNTCRSHESEEEQGSQESLYNFESVPPLSSLKGWALASWILRGVTLGSHPSESLWEEYARVIISGGRTYLLGGSSVVGNTSLGFLGKPAKGSKLDLALSGLRPRTIGWKQFKEREMAIPESVVGALGLEQVELTDEDFNIGGSLPGYSALTDKALMDEASRYLVYHNHYLFSLGLRSYFSSTPFLGPDEALLVSEGACSGSEGSTTGAMDRDPLQVVPTEDLLVLNGQKEPLWGSTDNVSAIELVIVPIGLGYMSPIVEMTDFQLEDGRRDEGWNSSCLPKFSRCLGMPTEGFEKEILCFLRRMKGRIDQNRQDGTSRKTKLMSSKSSRELKKLEWTVNYKKTRVDTNLGISGGDFVSGGAVGGIMVFWDNKVFELVDLEEWEYAISCRFKNYVDGIVWVFTALNLEDYEARKEVRESYKTWVLREEISWRQKSREVWLKEGDNNTRFFHRMANAHSRRNWLSKLKVNGCWHTKENDLKDTSSEVEGLEILFSEEEVFAALLELGKDKALGLDGFTMAFWFFFLGCCEVPKKGGAKDLKDFRSISLVGSLYKLLANRIKKVMGKVITESSNAFLDGRHILDAVLIANKVVDSRLKSNERSVLWLKINLEKSELILVGRVHDIADLTLELGCKVGGLPSYYLGDLGVKNLALMDIALLTKWNWRFANEREVFWKQVINHKYGEENGGLCSCAVSKRYGVGLWKTIRKEWMCGRLAYQKAWVSDVWNPDGDGGGWTPLSSRAFNDWKIELVDHFLQKIQVFKVQKEEEDRVI</sequence>
<name>A0A438EGB2_VITVI</name>
<dbReference type="EMBL" id="QGNW01001299">
    <property type="protein sequence ID" value="RVW46757.1"/>
    <property type="molecule type" value="Genomic_DNA"/>
</dbReference>
<evidence type="ECO:0000313" key="1">
    <source>
        <dbReference type="EMBL" id="RVW46757.1"/>
    </source>
</evidence>
<dbReference type="Proteomes" id="UP000288805">
    <property type="component" value="Unassembled WGS sequence"/>
</dbReference>
<dbReference type="PANTHER" id="PTHR46890">
    <property type="entry name" value="NON-LTR RETROLELEMENT REVERSE TRANSCRIPTASE-LIKE PROTEIN-RELATED"/>
    <property type="match status" value="1"/>
</dbReference>
<comment type="caution">
    <text evidence="1">The sequence shown here is derived from an EMBL/GenBank/DDBJ whole genome shotgun (WGS) entry which is preliminary data.</text>
</comment>
<gene>
    <name evidence="1" type="ORF">CK203_084481</name>
</gene>
<protein>
    <recommendedName>
        <fullName evidence="3">Reverse transcriptase domain-containing protein</fullName>
    </recommendedName>
</protein>
<dbReference type="PANTHER" id="PTHR46890:SF50">
    <property type="entry name" value="RNA-DIRECTED DNA POLYMERASE, EUKARYOTA, REVERSE TRANSCRIPTASE ZINC-BINDING DOMAIN PROTEIN-RELATED"/>
    <property type="match status" value="1"/>
</dbReference>
<reference evidence="1 2" key="1">
    <citation type="journal article" date="2018" name="PLoS Genet.">
        <title>Population sequencing reveals clonal diversity and ancestral inbreeding in the grapevine cultivar Chardonnay.</title>
        <authorList>
            <person name="Roach M.J."/>
            <person name="Johnson D.L."/>
            <person name="Bohlmann J."/>
            <person name="van Vuuren H.J."/>
            <person name="Jones S.J."/>
            <person name="Pretorius I.S."/>
            <person name="Schmidt S.A."/>
            <person name="Borneman A.R."/>
        </authorList>
    </citation>
    <scope>NUCLEOTIDE SEQUENCE [LARGE SCALE GENOMIC DNA]</scope>
    <source>
        <strain evidence="2">cv. Chardonnay</strain>
        <tissue evidence="1">Leaf</tissue>
    </source>
</reference>
<dbReference type="AlphaFoldDB" id="A0A438EGB2"/>